<proteinExistence type="predicted"/>
<evidence type="ECO:0000313" key="2">
    <source>
        <dbReference type="Proteomes" id="UP000265520"/>
    </source>
</evidence>
<organism evidence="1 2">
    <name type="scientific">Trifolium medium</name>
    <dbReference type="NCBI Taxonomy" id="97028"/>
    <lineage>
        <taxon>Eukaryota</taxon>
        <taxon>Viridiplantae</taxon>
        <taxon>Streptophyta</taxon>
        <taxon>Embryophyta</taxon>
        <taxon>Tracheophyta</taxon>
        <taxon>Spermatophyta</taxon>
        <taxon>Magnoliopsida</taxon>
        <taxon>eudicotyledons</taxon>
        <taxon>Gunneridae</taxon>
        <taxon>Pentapetalae</taxon>
        <taxon>rosids</taxon>
        <taxon>fabids</taxon>
        <taxon>Fabales</taxon>
        <taxon>Fabaceae</taxon>
        <taxon>Papilionoideae</taxon>
        <taxon>50 kb inversion clade</taxon>
        <taxon>NPAAA clade</taxon>
        <taxon>Hologalegina</taxon>
        <taxon>IRL clade</taxon>
        <taxon>Trifolieae</taxon>
        <taxon>Trifolium</taxon>
    </lineage>
</organism>
<comment type="caution">
    <text evidence="1">The sequence shown here is derived from an EMBL/GenBank/DDBJ whole genome shotgun (WGS) entry which is preliminary data.</text>
</comment>
<dbReference type="EMBL" id="LXQA010154790">
    <property type="protein sequence ID" value="MCI26691.1"/>
    <property type="molecule type" value="Genomic_DNA"/>
</dbReference>
<dbReference type="AlphaFoldDB" id="A0A392QQN3"/>
<reference evidence="1 2" key="1">
    <citation type="journal article" date="2018" name="Front. Plant Sci.">
        <title>Red Clover (Trifolium pratense) and Zigzag Clover (T. medium) - A Picture of Genomic Similarities and Differences.</title>
        <authorList>
            <person name="Dluhosova J."/>
            <person name="Istvanek J."/>
            <person name="Nedelnik J."/>
            <person name="Repkova J."/>
        </authorList>
    </citation>
    <scope>NUCLEOTIDE SEQUENCE [LARGE SCALE GENOMIC DNA]</scope>
    <source>
        <strain evidence="2">cv. 10/8</strain>
        <tissue evidence="1">Leaf</tissue>
    </source>
</reference>
<protein>
    <submittedName>
        <fullName evidence="1">Uncharacterized protein</fullName>
    </submittedName>
</protein>
<keyword evidence="2" id="KW-1185">Reference proteome</keyword>
<sequence>GGNFEYSATNAPLRVLRDEMHAFTQLLFLLVCYNIQPNTHTSDGPTNVMGLIYYIQGGLKVHLAGIISRWMKEITLSGHPDKAIRSSKVKAQSPLGFPCLIMGLCMANRINIPQIGSEEIGVINDDYVDRHYKPKKKRSEQPPP</sequence>
<name>A0A392QQN3_9FABA</name>
<accession>A0A392QQN3</accession>
<dbReference type="Proteomes" id="UP000265520">
    <property type="component" value="Unassembled WGS sequence"/>
</dbReference>
<feature type="non-terminal residue" evidence="1">
    <location>
        <position position="1"/>
    </location>
</feature>
<evidence type="ECO:0000313" key="1">
    <source>
        <dbReference type="EMBL" id="MCI26691.1"/>
    </source>
</evidence>